<dbReference type="GO" id="GO:0043332">
    <property type="term" value="C:mating projection tip"/>
    <property type="evidence" value="ECO:0007669"/>
    <property type="project" value="UniProtKB-UniRule"/>
</dbReference>
<reference evidence="12 13" key="1">
    <citation type="journal article" date="2023" name="Proc. Natl. Acad. Sci. U.S.A.">
        <title>A global phylogenomic analysis of the shiitake genus Lentinula.</title>
        <authorList>
            <person name="Sierra-Patev S."/>
            <person name="Min B."/>
            <person name="Naranjo-Ortiz M."/>
            <person name="Looney B."/>
            <person name="Konkel Z."/>
            <person name="Slot J.C."/>
            <person name="Sakamoto Y."/>
            <person name="Steenwyk J.L."/>
            <person name="Rokas A."/>
            <person name="Carro J."/>
            <person name="Camarero S."/>
            <person name="Ferreira P."/>
            <person name="Molpeceres G."/>
            <person name="Ruiz-Duenas F.J."/>
            <person name="Serrano A."/>
            <person name="Henrissat B."/>
            <person name="Drula E."/>
            <person name="Hughes K.W."/>
            <person name="Mata J.L."/>
            <person name="Ishikawa N.K."/>
            <person name="Vargas-Isla R."/>
            <person name="Ushijima S."/>
            <person name="Smith C.A."/>
            <person name="Donoghue J."/>
            <person name="Ahrendt S."/>
            <person name="Andreopoulos W."/>
            <person name="He G."/>
            <person name="LaButti K."/>
            <person name="Lipzen A."/>
            <person name="Ng V."/>
            <person name="Riley R."/>
            <person name="Sandor L."/>
            <person name="Barry K."/>
            <person name="Martinez A.T."/>
            <person name="Xiao Y."/>
            <person name="Gibbons J.G."/>
            <person name="Terashima K."/>
            <person name="Grigoriev I.V."/>
            <person name="Hibbett D."/>
        </authorList>
    </citation>
    <scope>NUCLEOTIDE SEQUENCE [LARGE SCALE GENOMIC DNA]</scope>
    <source>
        <strain evidence="12 13">TFB7810</strain>
    </source>
</reference>
<dbReference type="InterPro" id="IPR026777">
    <property type="entry name" value="PRM1"/>
</dbReference>
<dbReference type="Proteomes" id="UP001142393">
    <property type="component" value="Unassembled WGS sequence"/>
</dbReference>
<organism evidence="12 13">
    <name type="scientific">Lentinula detonsa</name>
    <dbReference type="NCBI Taxonomy" id="2804962"/>
    <lineage>
        <taxon>Eukaryota</taxon>
        <taxon>Fungi</taxon>
        <taxon>Dikarya</taxon>
        <taxon>Basidiomycota</taxon>
        <taxon>Agaricomycotina</taxon>
        <taxon>Agaricomycetes</taxon>
        <taxon>Agaricomycetidae</taxon>
        <taxon>Agaricales</taxon>
        <taxon>Marasmiineae</taxon>
        <taxon>Omphalotaceae</taxon>
        <taxon>Lentinula</taxon>
    </lineage>
</organism>
<keyword evidence="5 10" id="KW-0812">Transmembrane</keyword>
<evidence type="ECO:0000256" key="8">
    <source>
        <dbReference type="ARBA" id="ARBA00023136"/>
    </source>
</evidence>
<feature type="region of interest" description="Disordered" evidence="11">
    <location>
        <begin position="810"/>
        <end position="867"/>
    </location>
</feature>
<feature type="transmembrane region" description="Helical" evidence="10">
    <location>
        <begin position="401"/>
        <end position="422"/>
    </location>
</feature>
<comment type="subcellular location">
    <subcellularLocation>
        <location evidence="2 10">Cell membrane</location>
        <topology evidence="2 10">Multi-pass membrane protein</topology>
    </subcellularLocation>
</comment>
<evidence type="ECO:0000256" key="3">
    <source>
        <dbReference type="ARBA" id="ARBA00010780"/>
    </source>
</evidence>
<dbReference type="PANTHER" id="PTHR31030">
    <property type="entry name" value="PLASMA MEMBRANE FUSION PROTEIN PRM1"/>
    <property type="match status" value="1"/>
</dbReference>
<dbReference type="GO" id="GO:0005886">
    <property type="term" value="C:plasma membrane"/>
    <property type="evidence" value="ECO:0007669"/>
    <property type="project" value="UniProtKB-SubCell"/>
</dbReference>
<proteinExistence type="inferred from homology"/>
<evidence type="ECO:0000256" key="5">
    <source>
        <dbReference type="ARBA" id="ARBA00022692"/>
    </source>
</evidence>
<protein>
    <recommendedName>
        <fullName evidence="10">Plasma membrane fusion protein PRM1</fullName>
    </recommendedName>
</protein>
<evidence type="ECO:0000256" key="7">
    <source>
        <dbReference type="ARBA" id="ARBA00022989"/>
    </source>
</evidence>
<keyword evidence="4 10" id="KW-1003">Cell membrane</keyword>
<dbReference type="AlphaFoldDB" id="A0A9W8P9B9"/>
<dbReference type="EMBL" id="JANVFU010000002">
    <property type="protein sequence ID" value="KAJ3749541.1"/>
    <property type="molecule type" value="Genomic_DNA"/>
</dbReference>
<feature type="transmembrane region" description="Helical" evidence="10">
    <location>
        <begin position="108"/>
        <end position="128"/>
    </location>
</feature>
<feature type="transmembrane region" description="Helical" evidence="10">
    <location>
        <begin position="610"/>
        <end position="635"/>
    </location>
</feature>
<dbReference type="PANTHER" id="PTHR31030:SF1">
    <property type="entry name" value="PLASMA MEMBRANE FUSION PROTEIN PRM1"/>
    <property type="match status" value="1"/>
</dbReference>
<evidence type="ECO:0000256" key="10">
    <source>
        <dbReference type="RuleBase" id="RU366035"/>
    </source>
</evidence>
<evidence type="ECO:0000256" key="6">
    <source>
        <dbReference type="ARBA" id="ARBA00022971"/>
    </source>
</evidence>
<accession>A0A9W8P9B9</accession>
<keyword evidence="7 10" id="KW-1133">Transmembrane helix</keyword>
<keyword evidence="8 10" id="KW-0472">Membrane</keyword>
<comment type="similarity">
    <text evidence="3 10">Belongs to the PRM1 family.</text>
</comment>
<evidence type="ECO:0000313" key="12">
    <source>
        <dbReference type="EMBL" id="KAJ3749541.1"/>
    </source>
</evidence>
<gene>
    <name evidence="12" type="ORF">DFH05DRAFT_1440382</name>
</gene>
<feature type="region of interest" description="Disordered" evidence="11">
    <location>
        <begin position="910"/>
        <end position="943"/>
    </location>
</feature>
<keyword evidence="9" id="KW-0325">Glycoprotein</keyword>
<evidence type="ECO:0000256" key="1">
    <source>
        <dbReference type="ARBA" id="ARBA00002512"/>
    </source>
</evidence>
<feature type="transmembrane region" description="Helical" evidence="10">
    <location>
        <begin position="31"/>
        <end position="51"/>
    </location>
</feature>
<keyword evidence="6 10" id="KW-0184">Conjugation</keyword>
<evidence type="ECO:0000313" key="13">
    <source>
        <dbReference type="Proteomes" id="UP001142393"/>
    </source>
</evidence>
<dbReference type="GO" id="GO:0032220">
    <property type="term" value="P:plasma membrane fusion involved in cytogamy"/>
    <property type="evidence" value="ECO:0007669"/>
    <property type="project" value="TreeGrafter"/>
</dbReference>
<evidence type="ECO:0000256" key="2">
    <source>
        <dbReference type="ARBA" id="ARBA00004651"/>
    </source>
</evidence>
<keyword evidence="13" id="KW-1185">Reference proteome</keyword>
<sequence>MSLSPPPTYDAHSNSYVSTTSLKPYLELPHLLSLTWLAYPILSLLFIAFRLQLSLASAEDDVANAKADLLASCQAAQKAATAAASMPRYMAIATNEQFVNAVNDSMNAARATLVLALTIMEAIINFIVDIYRSTLLCFVELIVRGALSLAISAVSALNEAVKDVASGIASAIQDSVSGANSAITSAIDAINKVNPFGNISIPQISSPDLSALNNVSLPSSFQDSLNQLNSSLPTFSQLKDDINAILDTPFELLKKDINDTFAGLSFNSSLLTVPDQNEVSFCDQLDTSVVDDLGQDLVKIAKIGVIIIILLALLLIGLNCLLEWYKWRCQQAHLQYTREAWTTDPSVTQSKGFGAPSVTLTDHNLLMLQANGAHPLITRIMNQLSARLHFSPTTYTNLSWFLHYIFHAPALACFLIGFFGLLSVEIQLIAVHPLEAKYAARAAATTTDFSNTIATSINASMYNQSAAYANNVNSHIDTLQSSINDGLFGWVNGTTTTLNDTLATFYSDIQDAISDAFNGTLLEEPLQEFLACFIGSKVEAIEDALTFLNQNLQIDMPRMNESVLVLSPESINEASQPIAEAAVGDGSDDNGGFVGKLVNAYVASLEKERIMFGIFMGLWGVVVLMAICILLWSTYGKRYMERRKQKKWERDQRGGIDGLVVPYRVGQPASEKPGTDFLSFTSPPVRSFTLGRSSSDNAAGSSKATRSSDPKTGQSWENFFGGGGPRKKPFPAISKPFKMMSVVDKKPERTDVMPDADSTTQESEQPVKAWFTRFTSSFGRKTADVQSDFPAAPSDRARAPLRISIDRASSTRTLAVDDSEGANDEEPHSRWSTSPEVTRMAPWMGMLSPTRRSYDHGPPPAPLSRPKVRQNVSSIPVDVNSVYESSAVHVGHAPLAPPLHHGFDGIVSLKPSTLTPPRDRHRRSSSVPAWKMPAPPASSSVTPVTRFLTSNSARRSSNVDPFATPFDDEHQVIVERATPRQSYHTNPFAVVAI</sequence>
<evidence type="ECO:0000256" key="11">
    <source>
        <dbReference type="SAM" id="MobiDB-lite"/>
    </source>
</evidence>
<comment type="function">
    <text evidence="1 10">Involved in cell fusion during mating by stabilizing the plasma membrane fusion event.</text>
</comment>
<evidence type="ECO:0000256" key="4">
    <source>
        <dbReference type="ARBA" id="ARBA00022475"/>
    </source>
</evidence>
<evidence type="ECO:0000256" key="9">
    <source>
        <dbReference type="ARBA" id="ARBA00023180"/>
    </source>
</evidence>
<feature type="compositionally biased region" description="Polar residues" evidence="11">
    <location>
        <begin position="691"/>
        <end position="717"/>
    </location>
</feature>
<comment type="caution">
    <text evidence="12">The sequence shown here is derived from an EMBL/GenBank/DDBJ whole genome shotgun (WGS) entry which is preliminary data.</text>
</comment>
<feature type="region of interest" description="Disordered" evidence="11">
    <location>
        <begin position="691"/>
        <end position="732"/>
    </location>
</feature>
<feature type="transmembrane region" description="Helical" evidence="10">
    <location>
        <begin position="300"/>
        <end position="322"/>
    </location>
</feature>
<name>A0A9W8P9B9_9AGAR</name>